<organism evidence="4 5">
    <name type="scientific">Spartinivicinus poritis</name>
    <dbReference type="NCBI Taxonomy" id="2994640"/>
    <lineage>
        <taxon>Bacteria</taxon>
        <taxon>Pseudomonadati</taxon>
        <taxon>Pseudomonadota</taxon>
        <taxon>Gammaproteobacteria</taxon>
        <taxon>Oceanospirillales</taxon>
        <taxon>Zooshikellaceae</taxon>
        <taxon>Spartinivicinus</taxon>
    </lineage>
</organism>
<keyword evidence="4" id="KW-0413">Isomerase</keyword>
<dbReference type="SUPFAM" id="SSF109998">
    <property type="entry name" value="Triger factor/SurA peptide-binding domain-like"/>
    <property type="match status" value="1"/>
</dbReference>
<dbReference type="PROSITE" id="PS51257">
    <property type="entry name" value="PROKAR_LIPOPROTEIN"/>
    <property type="match status" value="1"/>
</dbReference>
<feature type="region of interest" description="Disordered" evidence="1">
    <location>
        <begin position="25"/>
        <end position="48"/>
    </location>
</feature>
<keyword evidence="5" id="KW-1185">Reference proteome</keyword>
<reference evidence="4 5" key="1">
    <citation type="submission" date="2022-11" db="EMBL/GenBank/DDBJ databases">
        <title>Spartinivicinus poritis sp. nov., isolated from scleractinian coral Porites lutea.</title>
        <authorList>
            <person name="Zhang G."/>
            <person name="Cai L."/>
            <person name="Wei Q."/>
        </authorList>
    </citation>
    <scope>NUCLEOTIDE SEQUENCE [LARGE SCALE GENOMIC DNA]</scope>
    <source>
        <strain evidence="4 5">A2-2</strain>
    </source>
</reference>
<keyword evidence="2" id="KW-0732">Signal</keyword>
<evidence type="ECO:0000313" key="5">
    <source>
        <dbReference type="Proteomes" id="UP001528823"/>
    </source>
</evidence>
<evidence type="ECO:0000313" key="4">
    <source>
        <dbReference type="EMBL" id="MDE1462692.1"/>
    </source>
</evidence>
<feature type="domain" description="PpiC" evidence="3">
    <location>
        <begin position="141"/>
        <end position="265"/>
    </location>
</feature>
<dbReference type="EMBL" id="JAPMOU010000013">
    <property type="protein sequence ID" value="MDE1462692.1"/>
    <property type="molecule type" value="Genomic_DNA"/>
</dbReference>
<dbReference type="Pfam" id="PF13145">
    <property type="entry name" value="Rotamase_2"/>
    <property type="match status" value="1"/>
</dbReference>
<accession>A0ABT5U8R6</accession>
<gene>
    <name evidence="4" type="ORF">ORQ98_12000</name>
</gene>
<evidence type="ECO:0000256" key="1">
    <source>
        <dbReference type="SAM" id="MobiDB-lite"/>
    </source>
</evidence>
<dbReference type="GO" id="GO:0016853">
    <property type="term" value="F:isomerase activity"/>
    <property type="evidence" value="ECO:0007669"/>
    <property type="project" value="UniProtKB-KW"/>
</dbReference>
<evidence type="ECO:0000256" key="2">
    <source>
        <dbReference type="SAM" id="SignalP"/>
    </source>
</evidence>
<feature type="chain" id="PRO_5045486265" evidence="2">
    <location>
        <begin position="23"/>
        <end position="298"/>
    </location>
</feature>
<sequence>MKYLIPLLFPLLLLLAACEKQQADKNPDSLNQNEHQLQSTEEVNTSDDDQKIAKVGDWFITQQELDFVTERTVGSSTLAVMYDQIGEKLLESLVISKAMAQQASAALSADEKTALELKVKAYREELLVRQYLTDNAQLEPVTEKMIQDYYQKHPEKFGGITKKRYRLIRTTNLSVERKTQAIQQFDLLTKDTDWHKFINQLQKNNIYAITQEAEVNPDVVNDELKNALKNTQKGELSEIIEINGELYRLQVLAEVKTPAKTLEAVSGEIRKILSLIQLKKAVKEASTSALDKVAVKYY</sequence>
<evidence type="ECO:0000259" key="3">
    <source>
        <dbReference type="Pfam" id="PF13145"/>
    </source>
</evidence>
<dbReference type="InterPro" id="IPR027304">
    <property type="entry name" value="Trigger_fact/SurA_dom_sf"/>
</dbReference>
<name>A0ABT5U8R6_9GAMM</name>
<feature type="compositionally biased region" description="Polar residues" evidence="1">
    <location>
        <begin position="28"/>
        <end position="43"/>
    </location>
</feature>
<dbReference type="InterPro" id="IPR000297">
    <property type="entry name" value="PPIase_PpiC"/>
</dbReference>
<dbReference type="Proteomes" id="UP001528823">
    <property type="component" value="Unassembled WGS sequence"/>
</dbReference>
<dbReference type="RefSeq" id="WP_274689046.1">
    <property type="nucleotide sequence ID" value="NZ_JAPMOU010000013.1"/>
</dbReference>
<protein>
    <submittedName>
        <fullName evidence="4">Peptidylprolyl isomerase</fullName>
    </submittedName>
</protein>
<proteinExistence type="predicted"/>
<comment type="caution">
    <text evidence="4">The sequence shown here is derived from an EMBL/GenBank/DDBJ whole genome shotgun (WGS) entry which is preliminary data.</text>
</comment>
<feature type="signal peptide" evidence="2">
    <location>
        <begin position="1"/>
        <end position="22"/>
    </location>
</feature>